<evidence type="ECO:0000256" key="4">
    <source>
        <dbReference type="PIRSR" id="PIRSR617867-1"/>
    </source>
</evidence>
<dbReference type="GO" id="GO:0004725">
    <property type="term" value="F:protein tyrosine phosphatase activity"/>
    <property type="evidence" value="ECO:0007669"/>
    <property type="project" value="InterPro"/>
</dbReference>
<dbReference type="KEGG" id="bco:Bcell_4086"/>
<dbReference type="AlphaFoldDB" id="E6TXC1"/>
<dbReference type="HOGENOM" id="CLU_071415_1_2_9"/>
<evidence type="ECO:0000256" key="3">
    <source>
        <dbReference type="ARBA" id="ARBA00022912"/>
    </source>
</evidence>
<dbReference type="SMART" id="SM00226">
    <property type="entry name" value="LMWPc"/>
    <property type="match status" value="1"/>
</dbReference>
<reference evidence="7" key="1">
    <citation type="submission" date="2010-12" db="EMBL/GenBank/DDBJ databases">
        <title>Complete sequence of Bacillus cellulosilyticus DSM 2522.</title>
        <authorList>
            <consortium name="US DOE Joint Genome Institute"/>
            <person name="Lucas S."/>
            <person name="Copeland A."/>
            <person name="Lapidus A."/>
            <person name="Cheng J.-F."/>
            <person name="Bruce D."/>
            <person name="Goodwin L."/>
            <person name="Pitluck S."/>
            <person name="Chertkov O."/>
            <person name="Detter J.C."/>
            <person name="Han C."/>
            <person name="Tapia R."/>
            <person name="Land M."/>
            <person name="Hauser L."/>
            <person name="Jeffries C."/>
            <person name="Kyrpides N."/>
            <person name="Ivanova N."/>
            <person name="Mikhailova N."/>
            <person name="Brumm P."/>
            <person name="Mead D."/>
            <person name="Woyke T."/>
        </authorList>
    </citation>
    <scope>NUCLEOTIDE SEQUENCE [LARGE SCALE GENOMIC DNA]</scope>
    <source>
        <strain evidence="7">DSM 2522</strain>
    </source>
</reference>
<dbReference type="InterPro" id="IPR017867">
    <property type="entry name" value="Tyr_phospatase_low_mol_wt"/>
</dbReference>
<dbReference type="InterPro" id="IPR036196">
    <property type="entry name" value="Ptyr_pPase_sf"/>
</dbReference>
<dbReference type="PANTHER" id="PTHR11717:SF31">
    <property type="entry name" value="LOW MOLECULAR WEIGHT PROTEIN-TYROSINE-PHOSPHATASE ETP-RELATED"/>
    <property type="match status" value="1"/>
</dbReference>
<dbReference type="InterPro" id="IPR023485">
    <property type="entry name" value="Ptyr_pPase"/>
</dbReference>
<dbReference type="STRING" id="649639.Bcell_4086"/>
<keyword evidence="3" id="KW-0904">Protein phosphatase</keyword>
<dbReference type="SUPFAM" id="SSF52788">
    <property type="entry name" value="Phosphotyrosine protein phosphatases I"/>
    <property type="match status" value="1"/>
</dbReference>
<comment type="similarity">
    <text evidence="1">Belongs to the low molecular weight phosphotyrosine protein phosphatase family.</text>
</comment>
<keyword evidence="5" id="KW-0175">Coiled coil</keyword>
<feature type="active site" evidence="4">
    <location>
        <position position="14"/>
    </location>
</feature>
<evidence type="ECO:0000313" key="7">
    <source>
        <dbReference type="EMBL" id="ADU32316.1"/>
    </source>
</evidence>
<dbReference type="RefSeq" id="WP_013490642.1">
    <property type="nucleotide sequence ID" value="NC_014829.1"/>
</dbReference>
<evidence type="ECO:0000256" key="1">
    <source>
        <dbReference type="ARBA" id="ARBA00011063"/>
    </source>
</evidence>
<protein>
    <submittedName>
        <fullName evidence="7">Protein tyrosine phosphatase</fullName>
    </submittedName>
</protein>
<dbReference type="PANTHER" id="PTHR11717">
    <property type="entry name" value="LOW MOLECULAR WEIGHT PROTEIN TYROSINE PHOSPHATASE"/>
    <property type="match status" value="1"/>
</dbReference>
<dbReference type="Proteomes" id="UP000001401">
    <property type="component" value="Chromosome"/>
</dbReference>
<sequence length="205" mass="23526">MKNILFICTGNTCRSPLAERLFEHKKSNNTVTAKSAGIYATNGAQMSGGSRIALEKRGVKENHTSQPVDEELLQWADIILAMTESHKSAVIQQYPEKADHTFTLKEFVYEDKETKEKLERFKKRVAQFELKRASLHGNEQNTEEQREQLIRELENEQEAIYQLASELPGFDISDPYGGTEEMYENTAKEIEQAINKLIEKLEKEN</sequence>
<feature type="coiled-coil region" evidence="5">
    <location>
        <begin position="111"/>
        <end position="203"/>
    </location>
</feature>
<dbReference type="Gene3D" id="3.40.50.2300">
    <property type="match status" value="2"/>
</dbReference>
<dbReference type="EMBL" id="CP002394">
    <property type="protein sequence ID" value="ADU32316.1"/>
    <property type="molecule type" value="Genomic_DNA"/>
</dbReference>
<evidence type="ECO:0000256" key="2">
    <source>
        <dbReference type="ARBA" id="ARBA00022801"/>
    </source>
</evidence>
<dbReference type="Pfam" id="PF01451">
    <property type="entry name" value="LMWPc"/>
    <property type="match status" value="1"/>
</dbReference>
<dbReference type="OrthoDB" id="9784339at2"/>
<keyword evidence="8" id="KW-1185">Reference proteome</keyword>
<feature type="active site" description="Nucleophile" evidence="4">
    <location>
        <position position="8"/>
    </location>
</feature>
<gene>
    <name evidence="7" type="ordered locus">Bcell_4086</name>
</gene>
<proteinExistence type="inferred from homology"/>
<organism evidence="7 8">
    <name type="scientific">Evansella cellulosilytica (strain ATCC 21833 / DSM 2522 / FERM P-1141 / JCM 9156 / N-4)</name>
    <name type="common">Bacillus cellulosilyticus</name>
    <dbReference type="NCBI Taxonomy" id="649639"/>
    <lineage>
        <taxon>Bacteria</taxon>
        <taxon>Bacillati</taxon>
        <taxon>Bacillota</taxon>
        <taxon>Bacilli</taxon>
        <taxon>Bacillales</taxon>
        <taxon>Bacillaceae</taxon>
        <taxon>Evansella</taxon>
    </lineage>
</organism>
<dbReference type="PRINTS" id="PR00719">
    <property type="entry name" value="LMWPTPASE"/>
</dbReference>
<evidence type="ECO:0000256" key="5">
    <source>
        <dbReference type="SAM" id="Coils"/>
    </source>
</evidence>
<dbReference type="CDD" id="cd16344">
    <property type="entry name" value="LMWPAP"/>
    <property type="match status" value="1"/>
</dbReference>
<name>E6TXC1_EVAC2</name>
<dbReference type="InterPro" id="IPR050438">
    <property type="entry name" value="LMW_PTPase"/>
</dbReference>
<accession>E6TXC1</accession>
<evidence type="ECO:0000313" key="8">
    <source>
        <dbReference type="Proteomes" id="UP000001401"/>
    </source>
</evidence>
<keyword evidence="2" id="KW-0378">Hydrolase</keyword>
<feature type="domain" description="Phosphotyrosine protein phosphatase I" evidence="6">
    <location>
        <begin position="2"/>
        <end position="200"/>
    </location>
</feature>
<dbReference type="eggNOG" id="COG0394">
    <property type="taxonomic scope" value="Bacteria"/>
</dbReference>
<evidence type="ECO:0000259" key="6">
    <source>
        <dbReference type="SMART" id="SM00226"/>
    </source>
</evidence>